<name>A0A9P3CER1_9PEZI</name>
<dbReference type="OrthoDB" id="10517609at2759"/>
<feature type="region of interest" description="Disordered" evidence="1">
    <location>
        <begin position="1"/>
        <end position="21"/>
    </location>
</feature>
<feature type="compositionally biased region" description="Basic and acidic residues" evidence="1">
    <location>
        <begin position="52"/>
        <end position="63"/>
    </location>
</feature>
<proteinExistence type="predicted"/>
<keyword evidence="3" id="KW-1185">Reference proteome</keyword>
<dbReference type="EMBL" id="BOLY01000002">
    <property type="protein sequence ID" value="GIZ39050.1"/>
    <property type="molecule type" value="Genomic_DNA"/>
</dbReference>
<sequence>MYSQLSRVERRNYYGNPGDPVYAHRLREQRDAYFSSRMGFDYPRSVSNHGPESYETRNGDGGERGQYGYDGVENRDPMRSDPRSYGAAESHERYTSHSRRSRSPTRVEKSGYSQYSAYDYARPTSGYHRSSRQYDPRRDSSSWSSTYAEPRDGYHHGSYDYTRSSRHELTTPAYRTSNTGYPGDRSSAAYSFDGRRRSSRVPASVTSSRIRAPMDEYQRYQHGAVPVQRWDEDRYLADGYGRGWSGRQA</sequence>
<dbReference type="RefSeq" id="XP_044653537.1">
    <property type="nucleotide sequence ID" value="XM_044797602.1"/>
</dbReference>
<comment type="caution">
    <text evidence="2">The sequence shown here is derived from an EMBL/GenBank/DDBJ whole genome shotgun (WGS) entry which is preliminary data.</text>
</comment>
<protein>
    <submittedName>
        <fullName evidence="2">Uncharacterized protein</fullName>
    </submittedName>
</protein>
<reference evidence="2 3" key="1">
    <citation type="submission" date="2021-01" db="EMBL/GenBank/DDBJ databases">
        <title>Cercospora kikuchii MAFF 305040 whole genome shotgun sequence.</title>
        <authorList>
            <person name="Kashiwa T."/>
            <person name="Suzuki T."/>
        </authorList>
    </citation>
    <scope>NUCLEOTIDE SEQUENCE [LARGE SCALE GENOMIC DNA]</scope>
    <source>
        <strain evidence="2 3">MAFF 305040</strain>
    </source>
</reference>
<evidence type="ECO:0000313" key="3">
    <source>
        <dbReference type="Proteomes" id="UP000825890"/>
    </source>
</evidence>
<evidence type="ECO:0000256" key="1">
    <source>
        <dbReference type="SAM" id="MobiDB-lite"/>
    </source>
</evidence>
<dbReference type="GeneID" id="68288017"/>
<gene>
    <name evidence="2" type="ORF">CKM354_000244200</name>
</gene>
<dbReference type="Proteomes" id="UP000825890">
    <property type="component" value="Unassembled WGS sequence"/>
</dbReference>
<evidence type="ECO:0000313" key="2">
    <source>
        <dbReference type="EMBL" id="GIZ39050.1"/>
    </source>
</evidence>
<dbReference type="AlphaFoldDB" id="A0A9P3CER1"/>
<accession>A0A9P3CER1</accession>
<feature type="compositionally biased region" description="Basic and acidic residues" evidence="1">
    <location>
        <begin position="72"/>
        <end position="82"/>
    </location>
</feature>
<feature type="region of interest" description="Disordered" evidence="1">
    <location>
        <begin position="39"/>
        <end position="207"/>
    </location>
</feature>
<feature type="compositionally biased region" description="Basic and acidic residues" evidence="1">
    <location>
        <begin position="149"/>
        <end position="169"/>
    </location>
</feature>
<organism evidence="2 3">
    <name type="scientific">Cercospora kikuchii</name>
    <dbReference type="NCBI Taxonomy" id="84275"/>
    <lineage>
        <taxon>Eukaryota</taxon>
        <taxon>Fungi</taxon>
        <taxon>Dikarya</taxon>
        <taxon>Ascomycota</taxon>
        <taxon>Pezizomycotina</taxon>
        <taxon>Dothideomycetes</taxon>
        <taxon>Dothideomycetidae</taxon>
        <taxon>Mycosphaerellales</taxon>
        <taxon>Mycosphaerellaceae</taxon>
        <taxon>Cercospora</taxon>
    </lineage>
</organism>